<evidence type="ECO:0000256" key="4">
    <source>
        <dbReference type="ARBA" id="ARBA00023004"/>
    </source>
</evidence>
<evidence type="ECO:0000256" key="1">
    <source>
        <dbReference type="ARBA" id="ARBA00001966"/>
    </source>
</evidence>
<evidence type="ECO:0000313" key="8">
    <source>
        <dbReference type="Proteomes" id="UP000006365"/>
    </source>
</evidence>
<dbReference type="InterPro" id="IPR006638">
    <property type="entry name" value="Elp3/MiaA/NifB-like_rSAM"/>
</dbReference>
<reference evidence="7 8" key="1">
    <citation type="journal article" date="2011" name="Stand. Genomic Sci.">
        <title>Complete genome sequence of Desulfobulbus propionicus type strain (1pr3).</title>
        <authorList>
            <person name="Pagani I."/>
            <person name="Lapidus A."/>
            <person name="Nolan M."/>
            <person name="Lucas S."/>
            <person name="Hammon N."/>
            <person name="Deshpande S."/>
            <person name="Cheng J.F."/>
            <person name="Chertkov O."/>
            <person name="Davenport K."/>
            <person name="Tapia R."/>
            <person name="Han C."/>
            <person name="Goodwin L."/>
            <person name="Pitluck S."/>
            <person name="Liolios K."/>
            <person name="Mavromatis K."/>
            <person name="Ivanova N."/>
            <person name="Mikhailova N."/>
            <person name="Pati A."/>
            <person name="Chen A."/>
            <person name="Palaniappan K."/>
            <person name="Land M."/>
            <person name="Hauser L."/>
            <person name="Chang Y.J."/>
            <person name="Jeffries C.D."/>
            <person name="Detter J.C."/>
            <person name="Brambilla E."/>
            <person name="Kannan K.P."/>
            <person name="Djao O.D."/>
            <person name="Rohde M."/>
            <person name="Pukall R."/>
            <person name="Spring S."/>
            <person name="Goker M."/>
            <person name="Sikorski J."/>
            <person name="Woyke T."/>
            <person name="Bristow J."/>
            <person name="Eisen J.A."/>
            <person name="Markowitz V."/>
            <person name="Hugenholtz P."/>
            <person name="Kyrpides N.C."/>
            <person name="Klenk H.P."/>
        </authorList>
    </citation>
    <scope>NUCLEOTIDE SEQUENCE [LARGE SCALE GENOMIC DNA]</scope>
    <source>
        <strain evidence="8">ATCC 33891 / DSM 2032 / 1pr3</strain>
    </source>
</reference>
<dbReference type="RefSeq" id="WP_015724463.1">
    <property type="nucleotide sequence ID" value="NC_014972.1"/>
</dbReference>
<dbReference type="PANTHER" id="PTHR43409">
    <property type="entry name" value="ANAEROBIC MAGNESIUM-PROTOPORPHYRIN IX MONOMETHYL ESTER CYCLASE-RELATED"/>
    <property type="match status" value="1"/>
</dbReference>
<dbReference type="InterPro" id="IPR013785">
    <property type="entry name" value="Aldolase_TIM"/>
</dbReference>
<organism evidence="7 8">
    <name type="scientific">Desulfobulbus propionicus (strain ATCC 33891 / DSM 2032 / VKM B-1956 / 1pr3)</name>
    <dbReference type="NCBI Taxonomy" id="577650"/>
    <lineage>
        <taxon>Bacteria</taxon>
        <taxon>Pseudomonadati</taxon>
        <taxon>Thermodesulfobacteriota</taxon>
        <taxon>Desulfobulbia</taxon>
        <taxon>Desulfobulbales</taxon>
        <taxon>Desulfobulbaceae</taxon>
        <taxon>Desulfobulbus</taxon>
    </lineage>
</organism>
<keyword evidence="5" id="KW-0411">Iron-sulfur</keyword>
<dbReference type="InterPro" id="IPR058240">
    <property type="entry name" value="rSAM_sf"/>
</dbReference>
<protein>
    <submittedName>
        <fullName evidence="7">Radical SAM domain protein</fullName>
    </submittedName>
</protein>
<dbReference type="GO" id="GO:0003824">
    <property type="term" value="F:catalytic activity"/>
    <property type="evidence" value="ECO:0007669"/>
    <property type="project" value="InterPro"/>
</dbReference>
<dbReference type="PANTHER" id="PTHR43409:SF4">
    <property type="entry name" value="RADICAL SAM SUPERFAMILY PROTEIN"/>
    <property type="match status" value="1"/>
</dbReference>
<keyword evidence="3" id="KW-0479">Metal-binding</keyword>
<evidence type="ECO:0000256" key="2">
    <source>
        <dbReference type="ARBA" id="ARBA00022691"/>
    </source>
</evidence>
<evidence type="ECO:0000313" key="7">
    <source>
        <dbReference type="EMBL" id="ADW17922.1"/>
    </source>
</evidence>
<dbReference type="SFLD" id="SFLDS00029">
    <property type="entry name" value="Radical_SAM"/>
    <property type="match status" value="1"/>
</dbReference>
<accession>A0A7U4DPF0</accession>
<evidence type="ECO:0000259" key="6">
    <source>
        <dbReference type="PROSITE" id="PS51918"/>
    </source>
</evidence>
<dbReference type="GO" id="GO:0051536">
    <property type="term" value="F:iron-sulfur cluster binding"/>
    <property type="evidence" value="ECO:0007669"/>
    <property type="project" value="UniProtKB-KW"/>
</dbReference>
<proteinExistence type="predicted"/>
<dbReference type="SUPFAM" id="SSF102114">
    <property type="entry name" value="Radical SAM enzymes"/>
    <property type="match status" value="1"/>
</dbReference>
<dbReference type="SMART" id="SM00729">
    <property type="entry name" value="Elp3"/>
    <property type="match status" value="1"/>
</dbReference>
<dbReference type="EMBL" id="CP002364">
    <property type="protein sequence ID" value="ADW17922.1"/>
    <property type="molecule type" value="Genomic_DNA"/>
</dbReference>
<evidence type="ECO:0000256" key="3">
    <source>
        <dbReference type="ARBA" id="ARBA00022723"/>
    </source>
</evidence>
<dbReference type="Pfam" id="PF04055">
    <property type="entry name" value="Radical_SAM"/>
    <property type="match status" value="1"/>
</dbReference>
<name>A0A7U4DPF0_DESPD</name>
<keyword evidence="8" id="KW-1185">Reference proteome</keyword>
<dbReference type="SFLD" id="SFLDG01095">
    <property type="entry name" value="Uncharacterised_Radical_SAM_Su"/>
    <property type="match status" value="1"/>
</dbReference>
<gene>
    <name evidence="7" type="ordered locus">Despr_1772</name>
</gene>
<dbReference type="KEGG" id="dpr:Despr_1772"/>
<evidence type="ECO:0000256" key="5">
    <source>
        <dbReference type="ARBA" id="ARBA00023014"/>
    </source>
</evidence>
<dbReference type="Proteomes" id="UP000006365">
    <property type="component" value="Chromosome"/>
</dbReference>
<dbReference type="GO" id="GO:0046872">
    <property type="term" value="F:metal ion binding"/>
    <property type="evidence" value="ECO:0007669"/>
    <property type="project" value="UniProtKB-KW"/>
</dbReference>
<keyword evidence="2" id="KW-0949">S-adenosyl-L-methionine</keyword>
<dbReference type="Gene3D" id="3.20.20.70">
    <property type="entry name" value="Aldolase class I"/>
    <property type="match status" value="1"/>
</dbReference>
<dbReference type="InterPro" id="IPR051198">
    <property type="entry name" value="BchE-like"/>
</dbReference>
<dbReference type="PROSITE" id="PS51918">
    <property type="entry name" value="RADICAL_SAM"/>
    <property type="match status" value="1"/>
</dbReference>
<sequence length="295" mass="32892">MGSLFAVDYVGDIIRPPSEAFSLILQVTTGCSHNRCTFCGAYRDKPFQSKSWEQIEADLAFAAAWCRRQTTLFLADGDVLALPHERLVALLERIREQLPWIRRVSCYASCQNIEEKTDQQLAHYKRLGLGRLYLGLESGHDPTLAAIAKGVDSEAMVTAGRRIRATGLFLSVTCLLGIAGVTQSQAHARATASVLNRMQPHQIAVLTLMLLPNTPLYRQMRAGRFAMPDQEQLFRELRTLLAGLGPHRAQFHANHASNYFSLSGRLPRDRDRMLATIDQALNGSLALKAEPYRCL</sequence>
<keyword evidence="4" id="KW-0408">Iron</keyword>
<feature type="domain" description="Radical SAM core" evidence="6">
    <location>
        <begin position="15"/>
        <end position="247"/>
    </location>
</feature>
<dbReference type="InterPro" id="IPR007197">
    <property type="entry name" value="rSAM"/>
</dbReference>
<comment type="cofactor">
    <cofactor evidence="1">
        <name>[4Fe-4S] cluster</name>
        <dbReference type="ChEBI" id="CHEBI:49883"/>
    </cofactor>
</comment>
<dbReference type="AlphaFoldDB" id="A0A7U4DPF0"/>
<dbReference type="SFLD" id="SFLDG01082">
    <property type="entry name" value="B12-binding_domain_containing"/>
    <property type="match status" value="1"/>
</dbReference>